<dbReference type="Proteomes" id="UP000027195">
    <property type="component" value="Unassembled WGS sequence"/>
</dbReference>
<accession>A0A067MAF9</accession>
<dbReference type="AlphaFoldDB" id="A0A067MAF9"/>
<proteinExistence type="predicted"/>
<protein>
    <submittedName>
        <fullName evidence="1">Uncharacterized protein</fullName>
    </submittedName>
</protein>
<dbReference type="InParanoid" id="A0A067MAF9"/>
<name>A0A067MAF9_BOTB1</name>
<evidence type="ECO:0000313" key="1">
    <source>
        <dbReference type="EMBL" id="KDQ08596.1"/>
    </source>
</evidence>
<evidence type="ECO:0000313" key="2">
    <source>
        <dbReference type="Proteomes" id="UP000027195"/>
    </source>
</evidence>
<organism evidence="1 2">
    <name type="scientific">Botryobasidium botryosum (strain FD-172 SS1)</name>
    <dbReference type="NCBI Taxonomy" id="930990"/>
    <lineage>
        <taxon>Eukaryota</taxon>
        <taxon>Fungi</taxon>
        <taxon>Dikarya</taxon>
        <taxon>Basidiomycota</taxon>
        <taxon>Agaricomycotina</taxon>
        <taxon>Agaricomycetes</taxon>
        <taxon>Cantharellales</taxon>
        <taxon>Botryobasidiaceae</taxon>
        <taxon>Botryobasidium</taxon>
    </lineage>
</organism>
<keyword evidence="2" id="KW-1185">Reference proteome</keyword>
<reference evidence="2" key="1">
    <citation type="journal article" date="2014" name="Proc. Natl. Acad. Sci. U.S.A.">
        <title>Extensive sampling of basidiomycete genomes demonstrates inadequacy of the white-rot/brown-rot paradigm for wood decay fungi.</title>
        <authorList>
            <person name="Riley R."/>
            <person name="Salamov A.A."/>
            <person name="Brown D.W."/>
            <person name="Nagy L.G."/>
            <person name="Floudas D."/>
            <person name="Held B.W."/>
            <person name="Levasseur A."/>
            <person name="Lombard V."/>
            <person name="Morin E."/>
            <person name="Otillar R."/>
            <person name="Lindquist E.A."/>
            <person name="Sun H."/>
            <person name="LaButti K.M."/>
            <person name="Schmutz J."/>
            <person name="Jabbour D."/>
            <person name="Luo H."/>
            <person name="Baker S.E."/>
            <person name="Pisabarro A.G."/>
            <person name="Walton J.D."/>
            <person name="Blanchette R.A."/>
            <person name="Henrissat B."/>
            <person name="Martin F."/>
            <person name="Cullen D."/>
            <person name="Hibbett D.S."/>
            <person name="Grigoriev I.V."/>
        </authorList>
    </citation>
    <scope>NUCLEOTIDE SEQUENCE [LARGE SCALE GENOMIC DNA]</scope>
    <source>
        <strain evidence="2">FD-172 SS1</strain>
    </source>
</reference>
<dbReference type="HOGENOM" id="CLU_2497597_0_0_1"/>
<gene>
    <name evidence="1" type="ORF">BOTBODRAFT_37750</name>
</gene>
<dbReference type="EMBL" id="KL198088">
    <property type="protein sequence ID" value="KDQ08596.1"/>
    <property type="molecule type" value="Genomic_DNA"/>
</dbReference>
<sequence>MPPHRPLPAPGLVSHFLPRLRLCCCLHRLPPLSSSASPLLLLPSPLLTLHLPSAILRFWSSRASYPASRLSPPTPSTLPLLYFYLT</sequence>